<dbReference type="AlphaFoldDB" id="A0A2G1QRD8"/>
<comment type="caution">
    <text evidence="2">The sequence shown here is derived from an EMBL/GenBank/DDBJ whole genome shotgun (WGS) entry which is preliminary data.</text>
</comment>
<evidence type="ECO:0000313" key="3">
    <source>
        <dbReference type="Proteomes" id="UP000221168"/>
    </source>
</evidence>
<feature type="transmembrane region" description="Helical" evidence="1">
    <location>
        <begin position="72"/>
        <end position="99"/>
    </location>
</feature>
<gene>
    <name evidence="2" type="ORF">CSC94_05390</name>
</gene>
<evidence type="ECO:0000313" key="2">
    <source>
        <dbReference type="EMBL" id="PHP68096.1"/>
    </source>
</evidence>
<dbReference type="InterPro" id="IPR053803">
    <property type="entry name" value="DUF6949"/>
</dbReference>
<evidence type="ECO:0000256" key="1">
    <source>
        <dbReference type="SAM" id="Phobius"/>
    </source>
</evidence>
<sequence>MILFAYLTGLTVTGCVAATAEALVSRPVTFLPPFVSTARLLRSMVFTAFAGPAMMLNDAMDARRDAAISRSALAGVFVVVNVWVVALGVVSLALLSAVFDGAA</sequence>
<name>A0A2G1QRD8_9HYPH</name>
<feature type="transmembrane region" description="Helical" evidence="1">
    <location>
        <begin position="41"/>
        <end position="60"/>
    </location>
</feature>
<dbReference type="Proteomes" id="UP000221168">
    <property type="component" value="Unassembled WGS sequence"/>
</dbReference>
<dbReference type="EMBL" id="PDVP01000002">
    <property type="protein sequence ID" value="PHP68096.1"/>
    <property type="molecule type" value="Genomic_DNA"/>
</dbReference>
<proteinExistence type="predicted"/>
<keyword evidence="1" id="KW-1133">Transmembrane helix</keyword>
<accession>A0A2G1QRD8</accession>
<protein>
    <submittedName>
        <fullName evidence="2">Uncharacterized protein</fullName>
    </submittedName>
</protein>
<organism evidence="2 3">
    <name type="scientific">Zhengella mangrovi</name>
    <dbReference type="NCBI Taxonomy" id="1982044"/>
    <lineage>
        <taxon>Bacteria</taxon>
        <taxon>Pseudomonadati</taxon>
        <taxon>Pseudomonadota</taxon>
        <taxon>Alphaproteobacteria</taxon>
        <taxon>Hyphomicrobiales</taxon>
        <taxon>Notoacmeibacteraceae</taxon>
        <taxon>Zhengella</taxon>
    </lineage>
</organism>
<reference evidence="2 3" key="1">
    <citation type="submission" date="2017-10" db="EMBL/GenBank/DDBJ databases">
        <title>Sedimentibacterium mangrovi gen. nov., sp. nov., a novel member of family Phyllobacteriacea isolated from mangrove sediment.</title>
        <authorList>
            <person name="Liao H."/>
            <person name="Tian Y."/>
        </authorList>
    </citation>
    <scope>NUCLEOTIDE SEQUENCE [LARGE SCALE GENOMIC DNA]</scope>
    <source>
        <strain evidence="2 3">X9-2-2</strain>
    </source>
</reference>
<keyword evidence="3" id="KW-1185">Reference proteome</keyword>
<keyword evidence="1" id="KW-0812">Transmembrane</keyword>
<dbReference type="Pfam" id="PF22258">
    <property type="entry name" value="DUF6949"/>
    <property type="match status" value="1"/>
</dbReference>
<keyword evidence="1" id="KW-0472">Membrane</keyword>